<comment type="caution">
    <text evidence="1">The sequence shown here is derived from an EMBL/GenBank/DDBJ whole genome shotgun (WGS) entry which is preliminary data.</text>
</comment>
<dbReference type="EMBL" id="QJKF01000011">
    <property type="protein sequence ID" value="PXX59741.1"/>
    <property type="molecule type" value="Genomic_DNA"/>
</dbReference>
<dbReference type="AlphaFoldDB" id="A0A318JZ45"/>
<evidence type="ECO:0008006" key="3">
    <source>
        <dbReference type="Google" id="ProtNLM"/>
    </source>
</evidence>
<protein>
    <recommendedName>
        <fullName evidence="3">MDMPI-like protein</fullName>
    </recommendedName>
</protein>
<evidence type="ECO:0000313" key="1">
    <source>
        <dbReference type="EMBL" id="PXX59741.1"/>
    </source>
</evidence>
<dbReference type="RefSeq" id="WP_051187504.1">
    <property type="nucleotide sequence ID" value="NZ_QJKF01000011.1"/>
</dbReference>
<name>A0A318JZ45_9NOCA</name>
<evidence type="ECO:0000313" key="2">
    <source>
        <dbReference type="Proteomes" id="UP000247569"/>
    </source>
</evidence>
<gene>
    <name evidence="1" type="ORF">DFR70_111125</name>
</gene>
<dbReference type="OrthoDB" id="5178565at2"/>
<organism evidence="1 2">
    <name type="scientific">Nocardia tenerifensis</name>
    <dbReference type="NCBI Taxonomy" id="228006"/>
    <lineage>
        <taxon>Bacteria</taxon>
        <taxon>Bacillati</taxon>
        <taxon>Actinomycetota</taxon>
        <taxon>Actinomycetes</taxon>
        <taxon>Mycobacteriales</taxon>
        <taxon>Nocardiaceae</taxon>
        <taxon>Nocardia</taxon>
    </lineage>
</organism>
<accession>A0A318JZ45</accession>
<dbReference type="Proteomes" id="UP000247569">
    <property type="component" value="Unassembled WGS sequence"/>
</dbReference>
<keyword evidence="2" id="KW-1185">Reference proteome</keyword>
<proteinExistence type="predicted"/>
<sequence>MHGQDIAVPLGRTIEPPADAAATGATTAVRVGWPVWRKHRIDGFALRATDIEWSHGEGAEILGPIRALLLLITGRPAGLESVTGAGVPRLSARMLAG</sequence>
<reference evidence="1 2" key="1">
    <citation type="submission" date="2018-05" db="EMBL/GenBank/DDBJ databases">
        <title>Genomic Encyclopedia of Type Strains, Phase IV (KMG-IV): sequencing the most valuable type-strain genomes for metagenomic binning, comparative biology and taxonomic classification.</title>
        <authorList>
            <person name="Goeker M."/>
        </authorList>
    </citation>
    <scope>NUCLEOTIDE SEQUENCE [LARGE SCALE GENOMIC DNA]</scope>
    <source>
        <strain evidence="1 2">DSM 44704</strain>
    </source>
</reference>